<dbReference type="EMBL" id="CAJPIZ010006050">
    <property type="protein sequence ID" value="CAG2109174.1"/>
    <property type="molecule type" value="Genomic_DNA"/>
</dbReference>
<dbReference type="PANTHER" id="PTHR19932">
    <property type="entry name" value="WD REPEAT AND HMG-BOX DNA BINDING PROTEIN"/>
    <property type="match status" value="1"/>
</dbReference>
<keyword evidence="3" id="KW-0677">Repeat</keyword>
<evidence type="ECO:0000256" key="2">
    <source>
        <dbReference type="ARBA" id="ARBA00022574"/>
    </source>
</evidence>
<evidence type="ECO:0000259" key="6">
    <source>
        <dbReference type="Pfam" id="PF12341"/>
    </source>
</evidence>
<evidence type="ECO:0000256" key="4">
    <source>
        <dbReference type="ARBA" id="ARBA00023242"/>
    </source>
</evidence>
<dbReference type="GO" id="GO:0003682">
    <property type="term" value="F:chromatin binding"/>
    <property type="evidence" value="ECO:0007669"/>
    <property type="project" value="TreeGrafter"/>
</dbReference>
<dbReference type="AlphaFoldDB" id="A0A7R9KTH4"/>
<dbReference type="Proteomes" id="UP000759131">
    <property type="component" value="Unassembled WGS sequence"/>
</dbReference>
<evidence type="ECO:0000256" key="5">
    <source>
        <dbReference type="SAM" id="MobiDB-lite"/>
    </source>
</evidence>
<feature type="compositionally biased region" description="Acidic residues" evidence="5">
    <location>
        <begin position="428"/>
        <end position="438"/>
    </location>
</feature>
<evidence type="ECO:0000313" key="9">
    <source>
        <dbReference type="Proteomes" id="UP000759131"/>
    </source>
</evidence>
<dbReference type="EMBL" id="OC860625">
    <property type="protein sequence ID" value="CAD7628744.1"/>
    <property type="molecule type" value="Genomic_DNA"/>
</dbReference>
<sequence>EWQIEMNKDEYIDAIACGTGFIAVATDQRFVRILTTGGIQTSIFSIAGRVVCLSAFEQFLMIIYHSGSGVPEEQSLSMQVLRVQHRPTSKHPVPNPIAVALSPKSEVSWAGFTDEGTPCVADLDGIVRIFTTGVGNTWVPIASTKDNAKGKSDNFFIIGLSEIQNQIRCIFCKGSRYPATVPKPSVTLLPLQLPLCEMFTAKGKHEEEHIRNQMLSSLLKKLSKDGFDVDSNLEECNRNIINSLIKLFAMALGADREALAVEISHLMPNKRAVEGAIKFAERQKRRTLAQKLSEIAEQKLVEELNELSDDEEEVEVIDEPNPRMASNSRIPSIEDRTAGFQLKPKAMRRGGDAQDVESDDSESIIDVKSARKTDTNDDDNCITDDDDDSNSVSLKPRVMNVTKQQMKGNPFKVTQNQRKTKRKQNSSDESDGDDEDGDDRSGDGRAFGHYYAAMKHIIKDDNSDVESETEVKQIARDRFRELDAAERKGWATGAGDGKGGRKRQRKAKPDINATNKENTKNKITNFFTKN</sequence>
<feature type="non-terminal residue" evidence="8">
    <location>
        <position position="530"/>
    </location>
</feature>
<keyword evidence="9" id="KW-1185">Reference proteome</keyword>
<dbReference type="GO" id="GO:0006261">
    <property type="term" value="P:DNA-templated DNA replication"/>
    <property type="evidence" value="ECO:0007669"/>
    <property type="project" value="TreeGrafter"/>
</dbReference>
<dbReference type="GO" id="GO:0043596">
    <property type="term" value="C:nuclear replication fork"/>
    <property type="evidence" value="ECO:0007669"/>
    <property type="project" value="TreeGrafter"/>
</dbReference>
<name>A0A7R9KTH4_9ACAR</name>
<protein>
    <recommendedName>
        <fullName evidence="10">WD repeat and HMG-box DNA-binding protein 1</fullName>
    </recommendedName>
</protein>
<dbReference type="Pfam" id="PF12341">
    <property type="entry name" value="Mcl1_mid"/>
    <property type="match status" value="1"/>
</dbReference>
<feature type="domain" description="WDHD1/CFT4 helical bundle" evidence="7">
    <location>
        <begin position="203"/>
        <end position="301"/>
    </location>
</feature>
<feature type="compositionally biased region" description="Low complexity" evidence="5">
    <location>
        <begin position="511"/>
        <end position="530"/>
    </location>
</feature>
<comment type="subcellular location">
    <subcellularLocation>
        <location evidence="1">Nucleus</location>
    </subcellularLocation>
</comment>
<dbReference type="GO" id="GO:0000278">
    <property type="term" value="P:mitotic cell cycle"/>
    <property type="evidence" value="ECO:0007669"/>
    <property type="project" value="TreeGrafter"/>
</dbReference>
<evidence type="ECO:0000256" key="3">
    <source>
        <dbReference type="ARBA" id="ARBA00022737"/>
    </source>
</evidence>
<evidence type="ECO:0008006" key="10">
    <source>
        <dbReference type="Google" id="ProtNLM"/>
    </source>
</evidence>
<feature type="region of interest" description="Disordered" evidence="5">
    <location>
        <begin position="485"/>
        <end position="530"/>
    </location>
</feature>
<feature type="compositionally biased region" description="Polar residues" evidence="5">
    <location>
        <begin position="401"/>
        <end position="417"/>
    </location>
</feature>
<dbReference type="InterPro" id="IPR048591">
    <property type="entry name" value="WDHD1/CFT4_hel"/>
</dbReference>
<evidence type="ECO:0000256" key="1">
    <source>
        <dbReference type="ARBA" id="ARBA00004123"/>
    </source>
</evidence>
<evidence type="ECO:0000259" key="7">
    <source>
        <dbReference type="Pfam" id="PF20946"/>
    </source>
</evidence>
<feature type="compositionally biased region" description="Acidic residues" evidence="5">
    <location>
        <begin position="354"/>
        <end position="363"/>
    </location>
</feature>
<gene>
    <name evidence="8" type="ORF">OSB1V03_LOCUS9165</name>
</gene>
<feature type="domain" description="WDHD1/CFT4 second beta-propeller" evidence="6">
    <location>
        <begin position="1"/>
        <end position="195"/>
    </location>
</feature>
<evidence type="ECO:0000313" key="8">
    <source>
        <dbReference type="EMBL" id="CAD7628744.1"/>
    </source>
</evidence>
<feature type="compositionally biased region" description="Acidic residues" evidence="5">
    <location>
        <begin position="376"/>
        <end position="389"/>
    </location>
</feature>
<accession>A0A7R9KTH4</accession>
<keyword evidence="2" id="KW-0853">WD repeat</keyword>
<dbReference type="OrthoDB" id="427368at2759"/>
<dbReference type="GO" id="GO:0006281">
    <property type="term" value="P:DNA repair"/>
    <property type="evidence" value="ECO:0007669"/>
    <property type="project" value="TreeGrafter"/>
</dbReference>
<organism evidence="8">
    <name type="scientific">Medioppia subpectinata</name>
    <dbReference type="NCBI Taxonomy" id="1979941"/>
    <lineage>
        <taxon>Eukaryota</taxon>
        <taxon>Metazoa</taxon>
        <taxon>Ecdysozoa</taxon>
        <taxon>Arthropoda</taxon>
        <taxon>Chelicerata</taxon>
        <taxon>Arachnida</taxon>
        <taxon>Acari</taxon>
        <taxon>Acariformes</taxon>
        <taxon>Sarcoptiformes</taxon>
        <taxon>Oribatida</taxon>
        <taxon>Brachypylina</taxon>
        <taxon>Oppioidea</taxon>
        <taxon>Oppiidae</taxon>
        <taxon>Medioppia</taxon>
    </lineage>
</organism>
<keyword evidence="4" id="KW-0539">Nucleus</keyword>
<reference evidence="8" key="1">
    <citation type="submission" date="2020-11" db="EMBL/GenBank/DDBJ databases">
        <authorList>
            <person name="Tran Van P."/>
        </authorList>
    </citation>
    <scope>NUCLEOTIDE SEQUENCE</scope>
</reference>
<dbReference type="InterPro" id="IPR022100">
    <property type="entry name" value="WDHD1/CFT4_beta-prop_2nd"/>
</dbReference>
<dbReference type="Pfam" id="PF20946">
    <property type="entry name" value="Ctf4_C"/>
    <property type="match status" value="1"/>
</dbReference>
<feature type="region of interest" description="Disordered" evidence="5">
    <location>
        <begin position="318"/>
        <end position="447"/>
    </location>
</feature>
<dbReference type="PANTHER" id="PTHR19932:SF10">
    <property type="entry name" value="WD REPEAT AND HMG-BOX DNA-BINDING PROTEIN 1"/>
    <property type="match status" value="1"/>
</dbReference>
<proteinExistence type="predicted"/>